<keyword evidence="2" id="KW-0472">Membrane</keyword>
<feature type="transmembrane region" description="Helical" evidence="2">
    <location>
        <begin position="409"/>
        <end position="430"/>
    </location>
</feature>
<feature type="region of interest" description="Disordered" evidence="1">
    <location>
        <begin position="485"/>
        <end position="582"/>
    </location>
</feature>
<organism evidence="3 4">
    <name type="scientific">Brevibacterium aurantiacum</name>
    <dbReference type="NCBI Taxonomy" id="273384"/>
    <lineage>
        <taxon>Bacteria</taxon>
        <taxon>Bacillati</taxon>
        <taxon>Actinomycetota</taxon>
        <taxon>Actinomycetes</taxon>
        <taxon>Micrococcales</taxon>
        <taxon>Brevibacteriaceae</taxon>
        <taxon>Brevibacterium</taxon>
    </lineage>
</organism>
<feature type="transmembrane region" description="Helical" evidence="2">
    <location>
        <begin position="329"/>
        <end position="347"/>
    </location>
</feature>
<accession>A0A2H1KBF2</accession>
<evidence type="ECO:0000256" key="1">
    <source>
        <dbReference type="SAM" id="MobiDB-lite"/>
    </source>
</evidence>
<gene>
    <name evidence="3" type="ORF">BAURA63_03168</name>
</gene>
<evidence type="ECO:0000256" key="2">
    <source>
        <dbReference type="SAM" id="Phobius"/>
    </source>
</evidence>
<proteinExistence type="predicted"/>
<dbReference type="EMBL" id="FXYZ01000017">
    <property type="protein sequence ID" value="SMX97127.1"/>
    <property type="molecule type" value="Genomic_DNA"/>
</dbReference>
<feature type="transmembrane region" description="Helical" evidence="2">
    <location>
        <begin position="147"/>
        <end position="169"/>
    </location>
</feature>
<feature type="compositionally biased region" description="Pro residues" evidence="1">
    <location>
        <begin position="515"/>
        <end position="529"/>
    </location>
</feature>
<feature type="transmembrane region" description="Helical" evidence="2">
    <location>
        <begin position="376"/>
        <end position="397"/>
    </location>
</feature>
<evidence type="ECO:0000313" key="4">
    <source>
        <dbReference type="Proteomes" id="UP000234327"/>
    </source>
</evidence>
<dbReference type="Proteomes" id="UP000234327">
    <property type="component" value="Unassembled WGS sequence"/>
</dbReference>
<feature type="transmembrane region" description="Helical" evidence="2">
    <location>
        <begin position="97"/>
        <end position="121"/>
    </location>
</feature>
<feature type="transmembrane region" description="Helical" evidence="2">
    <location>
        <begin position="175"/>
        <end position="195"/>
    </location>
</feature>
<feature type="region of interest" description="Disordered" evidence="1">
    <location>
        <begin position="678"/>
        <end position="701"/>
    </location>
</feature>
<name>A0A2H1KBF2_BREAU</name>
<sequence>MRAIRYKVQQLRQIRGSAGRFQRWLRTSKKGKIVLGIVLIQLLLWIAGPAVADGLVDSRSPAAFLPGFNLADSHGVKMGWFLDLDIDEGGVSNWSGFLAFTITNLLWVCYLYIISLLLYLAKTIFDMEWLNWLAPPIENIADALEKVIASIGWVGLFGVIAAIIAGFMAMKGASVRAIGQIVIAMIVASLATGVLSNPVSLLTGDDGALMKAQEYGSEAAVMLVDPEAATGDSDLNVDQAIVAPLIDIFVRQPHQVLSFGQIVDGTDCEETYTEAVQGDDDKMGIKDAADPRGAMGDCHKPLKEWADNTSVLSSGLAVMVLLGNSVLNLFLGGLLALMVWSALMALWEAIKFMISAPVGTISGGARGIAWRNISHAGFECLYVVLFLVFIAVYINLIRDFLESVPTNVYVIRQIMVNTLLIMGLIIAFIMRRKLKKQGDRMGDALNQMTGGGAAPAPVQASPFKAMAAVEAAKGVAHVVSKFKGAGKSAPAPNMAPRPVAAPQTRAPVAPRSGPSAPPSAPPSTPPAPAPSGSGGPNTPAVAPNAGAAEKQMVPSPQPVELSSRPDSGTADTKKKTGAAAKVGRGVLKGANVTGQVLTYIPPTSAVGKGITVGTNAVSAADRVNQRLKHSKGSSWPQGSSGLRAGPSVVNPRNRNLPSGRPRQMDAMDNELQKMIAEAAKTKKTVPPVKPTAGRGTSMTSV</sequence>
<keyword evidence="2" id="KW-0812">Transmembrane</keyword>
<keyword evidence="2" id="KW-1133">Transmembrane helix</keyword>
<feature type="region of interest" description="Disordered" evidence="1">
    <location>
        <begin position="625"/>
        <end position="663"/>
    </location>
</feature>
<evidence type="ECO:0000313" key="3">
    <source>
        <dbReference type="EMBL" id="SMX97127.1"/>
    </source>
</evidence>
<protein>
    <submittedName>
        <fullName evidence="3">Uncharacterized protein</fullName>
    </submittedName>
</protein>
<reference evidence="3 4" key="1">
    <citation type="submission" date="2017-03" db="EMBL/GenBank/DDBJ databases">
        <authorList>
            <person name="Afonso C.L."/>
            <person name="Miller P.J."/>
            <person name="Scott M.A."/>
            <person name="Spackman E."/>
            <person name="Goraichik I."/>
            <person name="Dimitrov K.M."/>
            <person name="Suarez D.L."/>
            <person name="Swayne D.E."/>
        </authorList>
    </citation>
    <scope>NUCLEOTIDE SEQUENCE [LARGE SCALE GENOMIC DNA]</scope>
    <source>
        <strain evidence="4">6(3)</strain>
    </source>
</reference>
<dbReference type="AlphaFoldDB" id="A0A2H1KBF2"/>